<dbReference type="RefSeq" id="WP_425556910.1">
    <property type="nucleotide sequence ID" value="NZ_BAABLM010000001.1"/>
</dbReference>
<dbReference type="NCBIfam" id="NF038135">
    <property type="entry name" value="rSAM_Rv2578c"/>
    <property type="match status" value="1"/>
</dbReference>
<name>A0ABP8VJ66_9MICO</name>
<dbReference type="Proteomes" id="UP001501295">
    <property type="component" value="Unassembled WGS sequence"/>
</dbReference>
<dbReference type="InterPro" id="IPR058240">
    <property type="entry name" value="rSAM_sf"/>
</dbReference>
<comment type="caution">
    <text evidence="5">The sequence shown here is derived from an EMBL/GenBank/DDBJ whole genome shotgun (WGS) entry which is preliminary data.</text>
</comment>
<organism evidence="5 6">
    <name type="scientific">Frondihabitans cladoniiphilus</name>
    <dbReference type="NCBI Taxonomy" id="715785"/>
    <lineage>
        <taxon>Bacteria</taxon>
        <taxon>Bacillati</taxon>
        <taxon>Actinomycetota</taxon>
        <taxon>Actinomycetes</taxon>
        <taxon>Micrococcales</taxon>
        <taxon>Microbacteriaceae</taxon>
        <taxon>Frondihabitans</taxon>
    </lineage>
</organism>
<evidence type="ECO:0000313" key="5">
    <source>
        <dbReference type="EMBL" id="GAA4664647.1"/>
    </source>
</evidence>
<dbReference type="CDD" id="cd01335">
    <property type="entry name" value="Radical_SAM"/>
    <property type="match status" value="1"/>
</dbReference>
<evidence type="ECO:0000256" key="1">
    <source>
        <dbReference type="ARBA" id="ARBA00022723"/>
    </source>
</evidence>
<protein>
    <submittedName>
        <fullName evidence="5">Rv2578c family radical SAM protein</fullName>
    </submittedName>
</protein>
<evidence type="ECO:0000313" key="6">
    <source>
        <dbReference type="Proteomes" id="UP001501295"/>
    </source>
</evidence>
<keyword evidence="6" id="KW-1185">Reference proteome</keyword>
<feature type="domain" description="Radical SAM core" evidence="4">
    <location>
        <begin position="56"/>
        <end position="305"/>
    </location>
</feature>
<evidence type="ECO:0000256" key="3">
    <source>
        <dbReference type="ARBA" id="ARBA00023014"/>
    </source>
</evidence>
<evidence type="ECO:0000256" key="2">
    <source>
        <dbReference type="ARBA" id="ARBA00023004"/>
    </source>
</evidence>
<reference evidence="6" key="1">
    <citation type="journal article" date="2019" name="Int. J. Syst. Evol. Microbiol.">
        <title>The Global Catalogue of Microorganisms (GCM) 10K type strain sequencing project: providing services to taxonomists for standard genome sequencing and annotation.</title>
        <authorList>
            <consortium name="The Broad Institute Genomics Platform"/>
            <consortium name="The Broad Institute Genome Sequencing Center for Infectious Disease"/>
            <person name="Wu L."/>
            <person name="Ma J."/>
        </authorList>
    </citation>
    <scope>NUCLEOTIDE SEQUENCE [LARGE SCALE GENOMIC DNA]</scope>
    <source>
        <strain evidence="6">JCM 18956</strain>
    </source>
</reference>
<gene>
    <name evidence="5" type="ORF">GCM10025780_02010</name>
</gene>
<keyword evidence="3" id="KW-0411">Iron-sulfur</keyword>
<dbReference type="PANTHER" id="PTHR43432:SF3">
    <property type="entry name" value="SLR0285 PROTEIN"/>
    <property type="match status" value="1"/>
</dbReference>
<dbReference type="Pfam" id="PF04055">
    <property type="entry name" value="Radical_SAM"/>
    <property type="match status" value="1"/>
</dbReference>
<dbReference type="PROSITE" id="PS51918">
    <property type="entry name" value="RADICAL_SAM"/>
    <property type="match status" value="1"/>
</dbReference>
<evidence type="ECO:0000259" key="4">
    <source>
        <dbReference type="PROSITE" id="PS51918"/>
    </source>
</evidence>
<dbReference type="SFLD" id="SFLDS00029">
    <property type="entry name" value="Radical_SAM"/>
    <property type="match status" value="1"/>
</dbReference>
<dbReference type="SMART" id="SM00729">
    <property type="entry name" value="Elp3"/>
    <property type="match status" value="1"/>
</dbReference>
<dbReference type="EMBL" id="BAABLM010000001">
    <property type="protein sequence ID" value="GAA4664647.1"/>
    <property type="molecule type" value="Genomic_DNA"/>
</dbReference>
<sequence length="347" mass="38279">MRWQGQRVDAFDSGALPGLGQVAGLVRSVRTPEFQGITFHEVLAKSALNHVPATARVMPGEYTINPYRGCSHACVYCYARPTHEHLGMGLGADFETQIVVKTNVAEVLRRELARKRVLPERVALGTNTDPYQRAEGRYSLMPGIIDALGDARVPFSILTKGTLIRRDIDRLRRAAEKVDVQLGLSIAVLDDDLQHSIEPGTPSATARLETLRAIRAAGLDCTVFAAPLLPGLTDSEQQIDALVGALAEAGATHVLPTLLYLQPGVKELYFGWLQRERPDLVPGYRRLYANGTQADADYQKRIYRRLRDALVRHGLPIPNRDTHELFQLRGKRPAPPSPESAVAPTLF</sequence>
<dbReference type="SUPFAM" id="SSF102114">
    <property type="entry name" value="Radical SAM enzymes"/>
    <property type="match status" value="1"/>
</dbReference>
<accession>A0ABP8VJ66</accession>
<dbReference type="InterPro" id="IPR006638">
    <property type="entry name" value="Elp3/MiaA/NifB-like_rSAM"/>
</dbReference>
<dbReference type="SFLD" id="SFLDG01084">
    <property type="entry name" value="Uncharacterised_Radical_SAM_Su"/>
    <property type="match status" value="1"/>
</dbReference>
<dbReference type="InterPro" id="IPR007197">
    <property type="entry name" value="rSAM"/>
</dbReference>
<dbReference type="InterPro" id="IPR040086">
    <property type="entry name" value="MJ0683-like"/>
</dbReference>
<proteinExistence type="predicted"/>
<dbReference type="Gene3D" id="3.80.30.30">
    <property type="match status" value="1"/>
</dbReference>
<keyword evidence="1" id="KW-0479">Metal-binding</keyword>
<keyword evidence="2" id="KW-0408">Iron</keyword>
<dbReference type="PANTHER" id="PTHR43432">
    <property type="entry name" value="SLR0285 PROTEIN"/>
    <property type="match status" value="1"/>
</dbReference>